<dbReference type="GO" id="GO:0005881">
    <property type="term" value="C:cytoplasmic microtubule"/>
    <property type="evidence" value="ECO:0007669"/>
    <property type="project" value="TreeGrafter"/>
</dbReference>
<evidence type="ECO:0000256" key="1">
    <source>
        <dbReference type="ARBA" id="ARBA00004245"/>
    </source>
</evidence>
<reference evidence="7" key="1">
    <citation type="submission" date="2025-08" db="UniProtKB">
        <authorList>
            <consortium name="Ensembl"/>
        </authorList>
    </citation>
    <scope>IDENTIFICATION</scope>
</reference>
<evidence type="ECO:0000256" key="5">
    <source>
        <dbReference type="PROSITE-ProRule" id="PRU00103"/>
    </source>
</evidence>
<dbReference type="GO" id="GO:1902903">
    <property type="term" value="P:regulation of supramolecular fiber organization"/>
    <property type="evidence" value="ECO:0007669"/>
    <property type="project" value="UniProtKB-ARBA"/>
</dbReference>
<dbReference type="GO" id="GO:0000776">
    <property type="term" value="C:kinetochore"/>
    <property type="evidence" value="ECO:0007669"/>
    <property type="project" value="TreeGrafter"/>
</dbReference>
<evidence type="ECO:0000256" key="2">
    <source>
        <dbReference type="ARBA" id="ARBA00022490"/>
    </source>
</evidence>
<dbReference type="GO" id="GO:0090307">
    <property type="term" value="P:mitotic spindle assembly"/>
    <property type="evidence" value="ECO:0007669"/>
    <property type="project" value="TreeGrafter"/>
</dbReference>
<dbReference type="GeneTree" id="ENSGT00940000154817"/>
<dbReference type="InterPro" id="IPR024395">
    <property type="entry name" value="CLASP_N_dom"/>
</dbReference>
<accession>A0A8C4QVN7</accession>
<feature type="domain" description="TOG" evidence="6">
    <location>
        <begin position="7"/>
        <end position="226"/>
    </location>
</feature>
<evidence type="ECO:0000313" key="8">
    <source>
        <dbReference type="Proteomes" id="UP000694388"/>
    </source>
</evidence>
<reference evidence="7" key="2">
    <citation type="submission" date="2025-09" db="UniProtKB">
        <authorList>
            <consortium name="Ensembl"/>
        </authorList>
    </citation>
    <scope>IDENTIFICATION</scope>
</reference>
<dbReference type="Ensembl" id="ENSEBUT00000021478.1">
    <property type="protein sequence ID" value="ENSEBUP00000020902.1"/>
    <property type="gene ID" value="ENSEBUG00000012917.1"/>
</dbReference>
<sequence length="280" mass="31065">MEESCTSLVQQKDVARRLRDGPTLLELLSRSSLDQDLESNGVDGLVDGLASWVASNNFKVSLLGLDALAILVERLQEHFKPHLVTVLPCLVDRLGDTKEQVRNASQGLLIKIMDVVSQPRVVWERLQGGFKHRNFHTREGLCVCLDSTINRFGAQCLSLNKLVPHLCNLLGDANSQVRDAAMVTLTEVYRHIGERVRADLTRKGLPQARLAAVLARFDEVLHSGHMIAGEGELNGHVLRVSEGILVWWLLCSDGSRGSIKALLLISFNDHFCVIGRLDHE</sequence>
<dbReference type="GO" id="GO:0045180">
    <property type="term" value="C:basal cortex"/>
    <property type="evidence" value="ECO:0007669"/>
    <property type="project" value="TreeGrafter"/>
</dbReference>
<dbReference type="InterPro" id="IPR021133">
    <property type="entry name" value="HEAT_type_2"/>
</dbReference>
<dbReference type="Pfam" id="PF12348">
    <property type="entry name" value="CLASP_N"/>
    <property type="match status" value="1"/>
</dbReference>
<dbReference type="GO" id="GO:0031110">
    <property type="term" value="P:regulation of microtubule polymerization or depolymerization"/>
    <property type="evidence" value="ECO:0007669"/>
    <property type="project" value="UniProtKB-ARBA"/>
</dbReference>
<dbReference type="Proteomes" id="UP000694388">
    <property type="component" value="Unplaced"/>
</dbReference>
<dbReference type="AlphaFoldDB" id="A0A8C4QVN7"/>
<proteinExistence type="predicted"/>
<dbReference type="InterPro" id="IPR016024">
    <property type="entry name" value="ARM-type_fold"/>
</dbReference>
<keyword evidence="3" id="KW-0677">Repeat</keyword>
<name>A0A8C4QVN7_EPTBU</name>
<feature type="repeat" description="HEAT" evidence="5">
    <location>
        <begin position="86"/>
        <end position="121"/>
    </location>
</feature>
<dbReference type="GO" id="GO:0005815">
    <property type="term" value="C:microtubule organizing center"/>
    <property type="evidence" value="ECO:0007669"/>
    <property type="project" value="TreeGrafter"/>
</dbReference>
<dbReference type="Gene3D" id="1.25.10.10">
    <property type="entry name" value="Leucine-rich Repeat Variant"/>
    <property type="match status" value="1"/>
</dbReference>
<dbReference type="GO" id="GO:0008017">
    <property type="term" value="F:microtubule binding"/>
    <property type="evidence" value="ECO:0007669"/>
    <property type="project" value="TreeGrafter"/>
</dbReference>
<dbReference type="GO" id="GO:0005876">
    <property type="term" value="C:spindle microtubule"/>
    <property type="evidence" value="ECO:0007669"/>
    <property type="project" value="TreeGrafter"/>
</dbReference>
<dbReference type="PANTHER" id="PTHR21567:SF9">
    <property type="entry name" value="CLIP-ASSOCIATING PROTEIN"/>
    <property type="match status" value="1"/>
</dbReference>
<evidence type="ECO:0000313" key="7">
    <source>
        <dbReference type="Ensembl" id="ENSEBUP00000020902.1"/>
    </source>
</evidence>
<dbReference type="SUPFAM" id="SSF48371">
    <property type="entry name" value="ARM repeat"/>
    <property type="match status" value="1"/>
</dbReference>
<dbReference type="GO" id="GO:0072686">
    <property type="term" value="C:mitotic spindle"/>
    <property type="evidence" value="ECO:0007669"/>
    <property type="project" value="TreeGrafter"/>
</dbReference>
<feature type="repeat" description="HEAT" evidence="5">
    <location>
        <begin position="162"/>
        <end position="200"/>
    </location>
</feature>
<dbReference type="InterPro" id="IPR011989">
    <property type="entry name" value="ARM-like"/>
</dbReference>
<evidence type="ECO:0000259" key="6">
    <source>
        <dbReference type="SMART" id="SM01349"/>
    </source>
</evidence>
<keyword evidence="8" id="KW-1185">Reference proteome</keyword>
<dbReference type="SMART" id="SM01349">
    <property type="entry name" value="TOG"/>
    <property type="match status" value="1"/>
</dbReference>
<evidence type="ECO:0000256" key="3">
    <source>
        <dbReference type="ARBA" id="ARBA00022737"/>
    </source>
</evidence>
<evidence type="ECO:0000256" key="4">
    <source>
        <dbReference type="ARBA" id="ARBA00023212"/>
    </source>
</evidence>
<dbReference type="PROSITE" id="PS50077">
    <property type="entry name" value="HEAT_REPEAT"/>
    <property type="match status" value="2"/>
</dbReference>
<dbReference type="InterPro" id="IPR034085">
    <property type="entry name" value="TOG"/>
</dbReference>
<protein>
    <recommendedName>
        <fullName evidence="6">TOG domain-containing protein</fullName>
    </recommendedName>
</protein>
<dbReference type="PANTHER" id="PTHR21567">
    <property type="entry name" value="CLASP"/>
    <property type="match status" value="1"/>
</dbReference>
<keyword evidence="4" id="KW-0206">Cytoskeleton</keyword>
<dbReference type="GO" id="GO:0040001">
    <property type="term" value="P:establishment of mitotic spindle localization"/>
    <property type="evidence" value="ECO:0007669"/>
    <property type="project" value="TreeGrafter"/>
</dbReference>
<comment type="subcellular location">
    <subcellularLocation>
        <location evidence="1">Cytoplasm</location>
        <location evidence="1">Cytoskeleton</location>
    </subcellularLocation>
</comment>
<organism evidence="7 8">
    <name type="scientific">Eptatretus burgeri</name>
    <name type="common">Inshore hagfish</name>
    <dbReference type="NCBI Taxonomy" id="7764"/>
    <lineage>
        <taxon>Eukaryota</taxon>
        <taxon>Metazoa</taxon>
        <taxon>Chordata</taxon>
        <taxon>Craniata</taxon>
        <taxon>Vertebrata</taxon>
        <taxon>Cyclostomata</taxon>
        <taxon>Myxini</taxon>
        <taxon>Myxiniformes</taxon>
        <taxon>Myxinidae</taxon>
        <taxon>Eptatretinae</taxon>
        <taxon>Eptatretus</taxon>
    </lineage>
</organism>
<keyword evidence="2" id="KW-0963">Cytoplasm</keyword>